<dbReference type="EMBL" id="CM056815">
    <property type="protein sequence ID" value="KAJ8630604.1"/>
    <property type="molecule type" value="Genomic_DNA"/>
</dbReference>
<dbReference type="Proteomes" id="UP001234297">
    <property type="component" value="Chromosome 7"/>
</dbReference>
<proteinExistence type="predicted"/>
<accession>A0ACC2LAX1</accession>
<evidence type="ECO:0000313" key="2">
    <source>
        <dbReference type="Proteomes" id="UP001234297"/>
    </source>
</evidence>
<keyword evidence="2" id="KW-1185">Reference proteome</keyword>
<evidence type="ECO:0000313" key="1">
    <source>
        <dbReference type="EMBL" id="KAJ8630604.1"/>
    </source>
</evidence>
<reference evidence="1 2" key="1">
    <citation type="journal article" date="2022" name="Hortic Res">
        <title>A haplotype resolved chromosomal level avocado genome allows analysis of novel avocado genes.</title>
        <authorList>
            <person name="Nath O."/>
            <person name="Fletcher S.J."/>
            <person name="Hayward A."/>
            <person name="Shaw L.M."/>
            <person name="Masouleh A.K."/>
            <person name="Furtado A."/>
            <person name="Henry R.J."/>
            <person name="Mitter N."/>
        </authorList>
    </citation>
    <scope>NUCLEOTIDE SEQUENCE [LARGE SCALE GENOMIC DNA]</scope>
    <source>
        <strain evidence="2">cv. Hass</strain>
    </source>
</reference>
<sequence length="88" mass="9628">MLRRSNADLRVHGPAREDKCKPSLACRSGVHIGGALRQSDADPRVHGLAGEDDDCKQRHVWQVGEAVNGRDKDHLLLGLVLDPLSDLL</sequence>
<name>A0ACC2LAX1_PERAE</name>
<organism evidence="1 2">
    <name type="scientific">Persea americana</name>
    <name type="common">Avocado</name>
    <dbReference type="NCBI Taxonomy" id="3435"/>
    <lineage>
        <taxon>Eukaryota</taxon>
        <taxon>Viridiplantae</taxon>
        <taxon>Streptophyta</taxon>
        <taxon>Embryophyta</taxon>
        <taxon>Tracheophyta</taxon>
        <taxon>Spermatophyta</taxon>
        <taxon>Magnoliopsida</taxon>
        <taxon>Magnoliidae</taxon>
        <taxon>Laurales</taxon>
        <taxon>Lauraceae</taxon>
        <taxon>Persea</taxon>
    </lineage>
</organism>
<comment type="caution">
    <text evidence="1">The sequence shown here is derived from an EMBL/GenBank/DDBJ whole genome shotgun (WGS) entry which is preliminary data.</text>
</comment>
<gene>
    <name evidence="1" type="ORF">MRB53_023927</name>
</gene>
<protein>
    <submittedName>
        <fullName evidence="1">Uncharacterized protein</fullName>
    </submittedName>
</protein>